<dbReference type="Proteomes" id="UP000003639">
    <property type="component" value="Unassembled WGS sequence"/>
</dbReference>
<reference evidence="1 2" key="1">
    <citation type="submission" date="2007-04" db="EMBL/GenBank/DDBJ databases">
        <authorList>
            <person name="Fulton L."/>
            <person name="Clifton S."/>
            <person name="Fulton B."/>
            <person name="Xu J."/>
            <person name="Minx P."/>
            <person name="Pepin K.H."/>
            <person name="Johnson M."/>
            <person name="Thiruvilangam P."/>
            <person name="Bhonagiri V."/>
            <person name="Nash W.E."/>
            <person name="Mardis E.R."/>
            <person name="Wilson R.K."/>
        </authorList>
    </citation>
    <scope>NUCLEOTIDE SEQUENCE [LARGE SCALE GENOMIC DNA]</scope>
    <source>
        <strain evidence="1 2">ATCC 29799</strain>
    </source>
</reference>
<accession>A6NVE3</accession>
<name>A6NVE3_9FIRM</name>
<dbReference type="STRING" id="411467.BACCAP_02178"/>
<dbReference type="RefSeq" id="WP_006572717.1">
    <property type="nucleotide sequence ID" value="NZ_AAXG02000013.1"/>
</dbReference>
<gene>
    <name evidence="1" type="ORF">BACCAP_02178</name>
</gene>
<sequence length="127" mass="14115">MLEHFSFIGGDSSSGTKNLTGCMFFVAVGVVGKKYGLSTNGWGLLATTHFDWTPLLLRLLAGGLLNRCPGLVTRVLKKKDKRNAENAAKNPDSFLTQTMEPKVEYSILFTISTMICTTSRRLRDRRK</sequence>
<dbReference type="EMBL" id="AAXG02000013">
    <property type="protein sequence ID" value="EDM99912.1"/>
    <property type="molecule type" value="Genomic_DNA"/>
</dbReference>
<evidence type="ECO:0000313" key="2">
    <source>
        <dbReference type="Proteomes" id="UP000003639"/>
    </source>
</evidence>
<dbReference type="AlphaFoldDB" id="A6NVE3"/>
<keyword evidence="2" id="KW-1185">Reference proteome</keyword>
<protein>
    <submittedName>
        <fullName evidence="1">Uncharacterized protein</fullName>
    </submittedName>
</protein>
<organism evidence="1 2">
    <name type="scientific">Pseudoflavonifractor capillosus ATCC 29799</name>
    <dbReference type="NCBI Taxonomy" id="411467"/>
    <lineage>
        <taxon>Bacteria</taxon>
        <taxon>Bacillati</taxon>
        <taxon>Bacillota</taxon>
        <taxon>Clostridia</taxon>
        <taxon>Eubacteriales</taxon>
        <taxon>Oscillospiraceae</taxon>
        <taxon>Pseudoflavonifractor</taxon>
    </lineage>
</organism>
<evidence type="ECO:0000313" key="1">
    <source>
        <dbReference type="EMBL" id="EDM99912.1"/>
    </source>
</evidence>
<reference evidence="1 2" key="2">
    <citation type="submission" date="2007-06" db="EMBL/GenBank/DDBJ databases">
        <title>Draft genome sequence of Pseudoflavonifractor capillosus ATCC 29799.</title>
        <authorList>
            <person name="Sudarsanam P."/>
            <person name="Ley R."/>
            <person name="Guruge J."/>
            <person name="Turnbaugh P.J."/>
            <person name="Mahowald M."/>
            <person name="Liep D."/>
            <person name="Gordon J."/>
        </authorList>
    </citation>
    <scope>NUCLEOTIDE SEQUENCE [LARGE SCALE GENOMIC DNA]</scope>
    <source>
        <strain evidence="1 2">ATCC 29799</strain>
    </source>
</reference>
<proteinExistence type="predicted"/>
<comment type="caution">
    <text evidence="1">The sequence shown here is derived from an EMBL/GenBank/DDBJ whole genome shotgun (WGS) entry which is preliminary data.</text>
</comment>